<comment type="caution">
    <text evidence="1">The sequence shown here is derived from an EMBL/GenBank/DDBJ whole genome shotgun (WGS) entry which is preliminary data.</text>
</comment>
<organism evidence="1 2">
    <name type="scientific">Penicillium diatomitis</name>
    <dbReference type="NCBI Taxonomy" id="2819901"/>
    <lineage>
        <taxon>Eukaryota</taxon>
        <taxon>Fungi</taxon>
        <taxon>Dikarya</taxon>
        <taxon>Ascomycota</taxon>
        <taxon>Pezizomycotina</taxon>
        <taxon>Eurotiomycetes</taxon>
        <taxon>Eurotiomycetidae</taxon>
        <taxon>Eurotiales</taxon>
        <taxon>Aspergillaceae</taxon>
        <taxon>Penicillium</taxon>
    </lineage>
</organism>
<gene>
    <name evidence="1" type="ORF">N7539_007792</name>
</gene>
<reference evidence="1" key="2">
    <citation type="journal article" date="2023" name="IMA Fungus">
        <title>Comparative genomic study of the Penicillium genus elucidates a diverse pangenome and 15 lateral gene transfer events.</title>
        <authorList>
            <person name="Petersen C."/>
            <person name="Sorensen T."/>
            <person name="Nielsen M.R."/>
            <person name="Sondergaard T.E."/>
            <person name="Sorensen J.L."/>
            <person name="Fitzpatrick D.A."/>
            <person name="Frisvad J.C."/>
            <person name="Nielsen K.L."/>
        </authorList>
    </citation>
    <scope>NUCLEOTIDE SEQUENCE</scope>
    <source>
        <strain evidence="1">IBT 30728</strain>
    </source>
</reference>
<sequence>MFPASVSSKIALANTFRLSPQVQQIQAVSPYIDISTNAPLTFFREPPAEVQCSTHPQREHPVPTRWKDAGSWGARHHHDNAPFTLWVEEARVFRSPTKEETQWVLQTFEAQHMGMSGWYMWIETSNPPKPIPLTVGCTPVMFVDVRPTIPIPKFPYPNPRLQDPCPGVYWPKMSFPTREQNAKVLTSLAAFANILAIVYLPCWTIVELYYGDGRVYEPRSLPGRVAGRTSLYHHTGKPFYYDMQSQTRARLLDPAQHVSSLMPQDDGNYLRGQKLTPGCRVESGYGPIDSPFQFATAATTLGVKLRNVRGQERVTVAHHGFLHSGDVWHPKTYDDLIGTVDDTRPELDVALVHLTPAASASFTNSCYFQAEPPRSLKPGDMIEAGSWSEVDGMSSGLISLLTVGKYFRRPQRPPGWPEIPFEHWRPDSVDTVFGAINPVIAEGISGAPIVEVESGAVTGFFHLFNGLDCISAHLDDLIVEGWYVV</sequence>
<evidence type="ECO:0000313" key="2">
    <source>
        <dbReference type="Proteomes" id="UP001148312"/>
    </source>
</evidence>
<name>A0A9W9WU18_9EURO</name>
<evidence type="ECO:0000313" key="1">
    <source>
        <dbReference type="EMBL" id="KAJ5475505.1"/>
    </source>
</evidence>
<protein>
    <submittedName>
        <fullName evidence="1">Uncharacterized protein</fullName>
    </submittedName>
</protein>
<proteinExistence type="predicted"/>
<accession>A0A9W9WU18</accession>
<keyword evidence="2" id="KW-1185">Reference proteome</keyword>
<dbReference type="EMBL" id="JAPWDQ010000011">
    <property type="protein sequence ID" value="KAJ5475505.1"/>
    <property type="molecule type" value="Genomic_DNA"/>
</dbReference>
<dbReference type="AlphaFoldDB" id="A0A9W9WU18"/>
<dbReference type="RefSeq" id="XP_056787258.1">
    <property type="nucleotide sequence ID" value="XM_056937393.1"/>
</dbReference>
<reference evidence="1" key="1">
    <citation type="submission" date="2022-12" db="EMBL/GenBank/DDBJ databases">
        <authorList>
            <person name="Petersen C."/>
        </authorList>
    </citation>
    <scope>NUCLEOTIDE SEQUENCE</scope>
    <source>
        <strain evidence="1">IBT 30728</strain>
    </source>
</reference>
<dbReference type="GeneID" id="81627642"/>
<dbReference type="Proteomes" id="UP001148312">
    <property type="component" value="Unassembled WGS sequence"/>
</dbReference>